<gene>
    <name evidence="3" type="ORF">WHI96_18300</name>
</gene>
<dbReference type="Pfam" id="PF13556">
    <property type="entry name" value="HTH_30"/>
    <property type="match status" value="1"/>
</dbReference>
<dbReference type="Proteomes" id="UP001464923">
    <property type="component" value="Unassembled WGS sequence"/>
</dbReference>
<sequence length="398" mass="43865">MLDNTERDLEQMVESVVRQILDQINIYQRDGLVPVEDLRRSVRDNLVQMIAALRSPRTSHELGAPRETARRRAQQGAPLPEVIRAFRLCFAGLWDRLADEIRASPDPDTIDTVLTAATTIWRLTDDFAVALTEAHRETTADLLAAQHRRRSALAEALFTGETAPQSLPWEISTLLGFPSDSDLVVVSSECKVPGEEGLPGIETRLARRGIVSVWRLAPARQMGVIALGSVDTDDVLDELRQVARTRTGVSPRFRSLRETPRALHLAGVAAAAHPIDGALVTTFSGSPLAGLIAQHHGESLRLVREVLGAVMDQPTEERDLLLATARAWFDADGSAERAGAALFCHANTVRYRMRRIQELSGRGLAKPWEVAEFAAALQAAAMQRDRRDRPTPPERGEQ</sequence>
<protein>
    <submittedName>
        <fullName evidence="3">Helix-turn-helix domain-containing protein</fullName>
    </submittedName>
</protein>
<accession>A0ABV1JYV7</accession>
<organism evidence="3 4">
    <name type="scientific">Pseudonocardia tropica</name>
    <dbReference type="NCBI Taxonomy" id="681289"/>
    <lineage>
        <taxon>Bacteria</taxon>
        <taxon>Bacillati</taxon>
        <taxon>Actinomycetota</taxon>
        <taxon>Actinomycetes</taxon>
        <taxon>Pseudonocardiales</taxon>
        <taxon>Pseudonocardiaceae</taxon>
        <taxon>Pseudonocardia</taxon>
    </lineage>
</organism>
<dbReference type="Gene3D" id="1.10.10.2840">
    <property type="entry name" value="PucR C-terminal helix-turn-helix domain"/>
    <property type="match status" value="1"/>
</dbReference>
<dbReference type="InterPro" id="IPR042070">
    <property type="entry name" value="PucR_C-HTH_sf"/>
</dbReference>
<feature type="domain" description="PucR C-terminal helix-turn-helix" evidence="1">
    <location>
        <begin position="321"/>
        <end position="379"/>
    </location>
</feature>
<evidence type="ECO:0000259" key="1">
    <source>
        <dbReference type="Pfam" id="PF13556"/>
    </source>
</evidence>
<evidence type="ECO:0000313" key="4">
    <source>
        <dbReference type="Proteomes" id="UP001464923"/>
    </source>
</evidence>
<dbReference type="InterPro" id="IPR051448">
    <property type="entry name" value="CdaR-like_regulators"/>
</dbReference>
<dbReference type="RefSeq" id="WP_345644054.1">
    <property type="nucleotide sequence ID" value="NZ_BAABLY010000025.1"/>
</dbReference>
<evidence type="ECO:0000313" key="3">
    <source>
        <dbReference type="EMBL" id="MEQ3540764.1"/>
    </source>
</evidence>
<proteinExistence type="predicted"/>
<feature type="domain" description="RsbT co-antagonist protein RsbRD N-terminal" evidence="2">
    <location>
        <begin position="11"/>
        <end position="150"/>
    </location>
</feature>
<dbReference type="PANTHER" id="PTHR33744:SF1">
    <property type="entry name" value="DNA-BINDING TRANSCRIPTIONAL ACTIVATOR ADER"/>
    <property type="match status" value="1"/>
</dbReference>
<dbReference type="InterPro" id="IPR025736">
    <property type="entry name" value="PucR_C-HTH_dom"/>
</dbReference>
<reference evidence="3 4" key="1">
    <citation type="submission" date="2024-03" db="EMBL/GenBank/DDBJ databases">
        <title>Draft genome sequence of Pseudonocardia tropica JCM 19149.</title>
        <authorList>
            <person name="Butdee W."/>
            <person name="Duangmal K."/>
        </authorList>
    </citation>
    <scope>NUCLEOTIDE SEQUENCE [LARGE SCALE GENOMIC DNA]</scope>
    <source>
        <strain evidence="3 4">JCM 19149</strain>
    </source>
</reference>
<dbReference type="EMBL" id="JBEDNP010000010">
    <property type="protein sequence ID" value="MEQ3540764.1"/>
    <property type="molecule type" value="Genomic_DNA"/>
</dbReference>
<comment type="caution">
    <text evidence="3">The sequence shown here is derived from an EMBL/GenBank/DDBJ whole genome shotgun (WGS) entry which is preliminary data.</text>
</comment>
<dbReference type="InterPro" id="IPR025751">
    <property type="entry name" value="RsbRD_N_dom"/>
</dbReference>
<keyword evidence="4" id="KW-1185">Reference proteome</keyword>
<dbReference type="PANTHER" id="PTHR33744">
    <property type="entry name" value="CARBOHYDRATE DIACID REGULATOR"/>
    <property type="match status" value="1"/>
</dbReference>
<evidence type="ECO:0000259" key="2">
    <source>
        <dbReference type="Pfam" id="PF14361"/>
    </source>
</evidence>
<dbReference type="Pfam" id="PF14361">
    <property type="entry name" value="RsbRD_N"/>
    <property type="match status" value="1"/>
</dbReference>
<name>A0ABV1JYV7_9PSEU</name>